<keyword evidence="1" id="KW-0732">Signal</keyword>
<dbReference type="RefSeq" id="WP_153820868.1">
    <property type="nucleotide sequence ID" value="NZ_WJIE01000005.1"/>
</dbReference>
<feature type="chain" id="PRO_5026775604" description="DUF4410 domain-containing protein" evidence="1">
    <location>
        <begin position="23"/>
        <end position="164"/>
    </location>
</feature>
<evidence type="ECO:0000313" key="2">
    <source>
        <dbReference type="EMBL" id="MRG94033.1"/>
    </source>
</evidence>
<proteinExistence type="predicted"/>
<evidence type="ECO:0008006" key="4">
    <source>
        <dbReference type="Google" id="ProtNLM"/>
    </source>
</evidence>
<keyword evidence="3" id="KW-1185">Reference proteome</keyword>
<dbReference type="Proteomes" id="UP000440224">
    <property type="component" value="Unassembled WGS sequence"/>
</dbReference>
<dbReference type="EMBL" id="WJIE01000005">
    <property type="protein sequence ID" value="MRG94033.1"/>
    <property type="molecule type" value="Genomic_DNA"/>
</dbReference>
<name>A0A6N7PPW7_9BACT</name>
<accession>A0A6N7PPW7</accession>
<evidence type="ECO:0000313" key="3">
    <source>
        <dbReference type="Proteomes" id="UP000440224"/>
    </source>
</evidence>
<comment type="caution">
    <text evidence="2">The sequence shown here is derived from an EMBL/GenBank/DDBJ whole genome shotgun (WGS) entry which is preliminary data.</text>
</comment>
<evidence type="ECO:0000256" key="1">
    <source>
        <dbReference type="SAM" id="SignalP"/>
    </source>
</evidence>
<dbReference type="OrthoDB" id="5514236at2"/>
<organism evidence="2 3">
    <name type="scientific">Polyangium spumosum</name>
    <dbReference type="NCBI Taxonomy" id="889282"/>
    <lineage>
        <taxon>Bacteria</taxon>
        <taxon>Pseudomonadati</taxon>
        <taxon>Myxococcota</taxon>
        <taxon>Polyangia</taxon>
        <taxon>Polyangiales</taxon>
        <taxon>Polyangiaceae</taxon>
        <taxon>Polyangium</taxon>
    </lineage>
</organism>
<reference evidence="2 3" key="1">
    <citation type="submission" date="2019-10" db="EMBL/GenBank/DDBJ databases">
        <title>A soil myxobacterium in the family Polyangiaceae.</title>
        <authorList>
            <person name="Li Y."/>
            <person name="Wang J."/>
        </authorList>
    </citation>
    <scope>NUCLEOTIDE SEQUENCE [LARGE SCALE GENOMIC DNA]</scope>
    <source>
        <strain evidence="2 3">DSM 14734</strain>
    </source>
</reference>
<feature type="signal peptide" evidence="1">
    <location>
        <begin position="1"/>
        <end position="22"/>
    </location>
</feature>
<gene>
    <name evidence="2" type="ORF">GF068_19225</name>
</gene>
<sequence>MRRVSRLVVALALALTASLAPAESAFAKGKARVEWTRVDAPEGKKDGDRIARTLRGLLKEASRKADFGKSGKVALRAKITEYVVEKKGDVLRIRCTVIGRVEGGPSAKSRVSFGGDPKDPKGLEKQVLSTVAHGVTSRLAAIARSRAEAEEKKKKAARDAADEN</sequence>
<protein>
    <recommendedName>
        <fullName evidence="4">DUF4410 domain-containing protein</fullName>
    </recommendedName>
</protein>
<dbReference type="AlphaFoldDB" id="A0A6N7PPW7"/>